<sequence>MPGSGASATVSPGKLDSRVAGSTSAAQSAANGVLTRAGAVGVGDAVVAEPLVSGADEGGVVGEVAPVAVQADREARASPTRAAARSPLRARRWFDVMLPS</sequence>
<evidence type="ECO:0000256" key="1">
    <source>
        <dbReference type="SAM" id="MobiDB-lite"/>
    </source>
</evidence>
<dbReference type="EMBL" id="BJUV01000001">
    <property type="protein sequence ID" value="GEK81740.1"/>
    <property type="molecule type" value="Genomic_DNA"/>
</dbReference>
<feature type="region of interest" description="Disordered" evidence="1">
    <location>
        <begin position="1"/>
        <end position="30"/>
    </location>
</feature>
<feature type="compositionally biased region" description="Polar residues" evidence="1">
    <location>
        <begin position="20"/>
        <end position="30"/>
    </location>
</feature>
<keyword evidence="3" id="KW-1185">Reference proteome</keyword>
<evidence type="ECO:0000313" key="2">
    <source>
        <dbReference type="EMBL" id="GEK81740.1"/>
    </source>
</evidence>
<feature type="compositionally biased region" description="Polar residues" evidence="1">
    <location>
        <begin position="1"/>
        <end position="10"/>
    </location>
</feature>
<accession>A0ABQ0UJR4</accession>
<evidence type="ECO:0000313" key="3">
    <source>
        <dbReference type="Proteomes" id="UP000321154"/>
    </source>
</evidence>
<reference evidence="2 3" key="1">
    <citation type="submission" date="2019-07" db="EMBL/GenBank/DDBJ databases">
        <title>Whole genome shotgun sequence of Frigoribacterium faeni NBRC 103066.</title>
        <authorList>
            <person name="Hosoyama A."/>
            <person name="Uohara A."/>
            <person name="Ohji S."/>
            <person name="Ichikawa N."/>
        </authorList>
    </citation>
    <scope>NUCLEOTIDE SEQUENCE [LARGE SCALE GENOMIC DNA]</scope>
    <source>
        <strain evidence="2 3">NBRC 103066</strain>
    </source>
</reference>
<comment type="caution">
    <text evidence="2">The sequence shown here is derived from an EMBL/GenBank/DDBJ whole genome shotgun (WGS) entry which is preliminary data.</text>
</comment>
<organism evidence="2 3">
    <name type="scientific">Frigoribacterium faeni</name>
    <dbReference type="NCBI Taxonomy" id="145483"/>
    <lineage>
        <taxon>Bacteria</taxon>
        <taxon>Bacillati</taxon>
        <taxon>Actinomycetota</taxon>
        <taxon>Actinomycetes</taxon>
        <taxon>Micrococcales</taxon>
        <taxon>Microbacteriaceae</taxon>
        <taxon>Frigoribacterium</taxon>
    </lineage>
</organism>
<dbReference type="Proteomes" id="UP000321154">
    <property type="component" value="Unassembled WGS sequence"/>
</dbReference>
<protein>
    <submittedName>
        <fullName evidence="2">Uncharacterized protein</fullName>
    </submittedName>
</protein>
<gene>
    <name evidence="2" type="ORF">FFA01_00490</name>
</gene>
<name>A0ABQ0UJR4_9MICO</name>
<proteinExistence type="predicted"/>